<keyword evidence="4" id="KW-0804">Transcription</keyword>
<keyword evidence="2" id="KW-0805">Transcription regulation</keyword>
<organism evidence="6 7">
    <name type="scientific">Brevibacterium jeotgali</name>
    <dbReference type="NCBI Taxonomy" id="1262550"/>
    <lineage>
        <taxon>Bacteria</taxon>
        <taxon>Bacillati</taxon>
        <taxon>Actinomycetota</taxon>
        <taxon>Actinomycetes</taxon>
        <taxon>Micrococcales</taxon>
        <taxon>Brevibacteriaceae</taxon>
        <taxon>Brevibacterium</taxon>
    </lineage>
</organism>
<protein>
    <submittedName>
        <fullName evidence="6">DNA-binding transcriptional regulator, LysR family</fullName>
    </submittedName>
</protein>
<evidence type="ECO:0000256" key="2">
    <source>
        <dbReference type="ARBA" id="ARBA00023015"/>
    </source>
</evidence>
<dbReference type="AlphaFoldDB" id="A0A2H1L1T9"/>
<evidence type="ECO:0000313" key="6">
    <source>
        <dbReference type="EMBL" id="SMY10740.1"/>
    </source>
</evidence>
<keyword evidence="7" id="KW-1185">Reference proteome</keyword>
<dbReference type="EMBL" id="FXZM01000001">
    <property type="protein sequence ID" value="SMY10740.1"/>
    <property type="molecule type" value="Genomic_DNA"/>
</dbReference>
<evidence type="ECO:0000256" key="4">
    <source>
        <dbReference type="ARBA" id="ARBA00023163"/>
    </source>
</evidence>
<dbReference type="Gene3D" id="3.40.190.10">
    <property type="entry name" value="Periplasmic binding protein-like II"/>
    <property type="match status" value="2"/>
</dbReference>
<gene>
    <name evidence="6" type="ORF">BJEO58_00315</name>
</gene>
<comment type="similarity">
    <text evidence="1">Belongs to the LysR transcriptional regulatory family.</text>
</comment>
<dbReference type="PANTHER" id="PTHR30346">
    <property type="entry name" value="TRANSCRIPTIONAL DUAL REGULATOR HCAR-RELATED"/>
    <property type="match status" value="1"/>
</dbReference>
<proteinExistence type="inferred from homology"/>
<name>A0A2H1L1T9_9MICO</name>
<dbReference type="SUPFAM" id="SSF46785">
    <property type="entry name" value="Winged helix' DNA-binding domain"/>
    <property type="match status" value="1"/>
</dbReference>
<reference evidence="7" key="1">
    <citation type="submission" date="2017-03" db="EMBL/GenBank/DDBJ databases">
        <authorList>
            <person name="Monnet C."/>
        </authorList>
    </citation>
    <scope>NUCLEOTIDE SEQUENCE [LARGE SCALE GENOMIC DNA]</scope>
    <source>
        <strain evidence="7">SJ5-8</strain>
    </source>
</reference>
<dbReference type="InterPro" id="IPR000847">
    <property type="entry name" value="LysR_HTH_N"/>
</dbReference>
<dbReference type="PROSITE" id="PS50931">
    <property type="entry name" value="HTH_LYSR"/>
    <property type="match status" value="1"/>
</dbReference>
<dbReference type="GO" id="GO:0003677">
    <property type="term" value="F:DNA binding"/>
    <property type="evidence" value="ECO:0007669"/>
    <property type="project" value="UniProtKB-KW"/>
</dbReference>
<evidence type="ECO:0000313" key="7">
    <source>
        <dbReference type="Proteomes" id="UP000234462"/>
    </source>
</evidence>
<evidence type="ECO:0000256" key="1">
    <source>
        <dbReference type="ARBA" id="ARBA00009437"/>
    </source>
</evidence>
<dbReference type="Pfam" id="PF00126">
    <property type="entry name" value="HTH_1"/>
    <property type="match status" value="1"/>
</dbReference>
<feature type="domain" description="HTH lysR-type" evidence="5">
    <location>
        <begin position="48"/>
        <end position="100"/>
    </location>
</feature>
<sequence length="347" mass="37365">MAPSVDMARSFHLVARAATPSCAALTAVVDYRDRSLRLEGVPVLDHRLTVLRTFAARETIAATAEALGYSPSAVSAQLREYQRALGVRLVVRDGRGLRLTAAGAELVERTDDLVALWEETHAAVRDADEHLAPAIVRLGGFSTATGSLLSPVAARLRADHPGLDVHIIEADPARCVDLLTADRLDIAVIVAMQMRHELNQRRVEQIPLLDDPLDVLVPNDHPLADRESVGLDELGGDPWITDRPGTPYRALFVTAFTAAGATPRVVHQVSDWGSQESLVGDGLGVAFIPRLMRLSGDSRAVRIPLHGPSAPSRRVLAVMRRGAGAHSLFAETLRELRSAAEATRTTG</sequence>
<dbReference type="Gene3D" id="1.10.10.10">
    <property type="entry name" value="Winged helix-like DNA-binding domain superfamily/Winged helix DNA-binding domain"/>
    <property type="match status" value="1"/>
</dbReference>
<dbReference type="InterPro" id="IPR036390">
    <property type="entry name" value="WH_DNA-bd_sf"/>
</dbReference>
<accession>A0A2H1L1T9</accession>
<dbReference type="InterPro" id="IPR005119">
    <property type="entry name" value="LysR_subst-bd"/>
</dbReference>
<dbReference type="Proteomes" id="UP000234462">
    <property type="component" value="Unassembled WGS sequence"/>
</dbReference>
<evidence type="ECO:0000256" key="3">
    <source>
        <dbReference type="ARBA" id="ARBA00023125"/>
    </source>
</evidence>
<evidence type="ECO:0000259" key="5">
    <source>
        <dbReference type="PROSITE" id="PS50931"/>
    </source>
</evidence>
<dbReference type="InterPro" id="IPR036388">
    <property type="entry name" value="WH-like_DNA-bd_sf"/>
</dbReference>
<dbReference type="PANTHER" id="PTHR30346:SF29">
    <property type="entry name" value="LYSR SUBSTRATE-BINDING"/>
    <property type="match status" value="1"/>
</dbReference>
<dbReference type="Pfam" id="PF03466">
    <property type="entry name" value="LysR_substrate"/>
    <property type="match status" value="1"/>
</dbReference>
<keyword evidence="3 6" id="KW-0238">DNA-binding</keyword>
<dbReference type="SUPFAM" id="SSF53850">
    <property type="entry name" value="Periplasmic binding protein-like II"/>
    <property type="match status" value="1"/>
</dbReference>
<dbReference type="GO" id="GO:0032993">
    <property type="term" value="C:protein-DNA complex"/>
    <property type="evidence" value="ECO:0007669"/>
    <property type="project" value="TreeGrafter"/>
</dbReference>
<dbReference type="GO" id="GO:0003700">
    <property type="term" value="F:DNA-binding transcription factor activity"/>
    <property type="evidence" value="ECO:0007669"/>
    <property type="project" value="InterPro"/>
</dbReference>
<dbReference type="CDD" id="cd08423">
    <property type="entry name" value="PBP2_LTTR_like_6"/>
    <property type="match status" value="1"/>
</dbReference>